<dbReference type="Gene3D" id="3.90.220.20">
    <property type="entry name" value="DNA methylase specificity domains"/>
    <property type="match status" value="2"/>
</dbReference>
<evidence type="ECO:0000256" key="3">
    <source>
        <dbReference type="ARBA" id="ARBA00023125"/>
    </source>
</evidence>
<dbReference type="PANTHER" id="PTHR43140">
    <property type="entry name" value="TYPE-1 RESTRICTION ENZYME ECOKI SPECIFICITY PROTEIN"/>
    <property type="match status" value="1"/>
</dbReference>
<feature type="domain" description="Type I restriction modification DNA specificity" evidence="5">
    <location>
        <begin position="9"/>
        <end position="171"/>
    </location>
</feature>
<organism evidence="8 10">
    <name type="scientific">Thermus scotoductus</name>
    <dbReference type="NCBI Taxonomy" id="37636"/>
    <lineage>
        <taxon>Bacteria</taxon>
        <taxon>Thermotogati</taxon>
        <taxon>Deinococcota</taxon>
        <taxon>Deinococci</taxon>
        <taxon>Thermales</taxon>
        <taxon>Thermaceae</taxon>
        <taxon>Thermus</taxon>
    </lineage>
</organism>
<dbReference type="SUPFAM" id="SSF116734">
    <property type="entry name" value="DNA methylase specificity domain"/>
    <property type="match status" value="2"/>
</dbReference>
<evidence type="ECO:0000313" key="10">
    <source>
        <dbReference type="Proteomes" id="UP000287173"/>
    </source>
</evidence>
<evidence type="ECO:0000313" key="9">
    <source>
        <dbReference type="Proteomes" id="UP000286712"/>
    </source>
</evidence>
<dbReference type="InterPro" id="IPR051212">
    <property type="entry name" value="Type-I_RE_S_subunit"/>
</dbReference>
<evidence type="ECO:0000256" key="4">
    <source>
        <dbReference type="SAM" id="Coils"/>
    </source>
</evidence>
<dbReference type="Proteomes" id="UP000286712">
    <property type="component" value="Unassembled WGS sequence"/>
</dbReference>
<evidence type="ECO:0000256" key="1">
    <source>
        <dbReference type="ARBA" id="ARBA00010923"/>
    </source>
</evidence>
<keyword evidence="3" id="KW-0238">DNA-binding</keyword>
<comment type="similarity">
    <text evidence="1">Belongs to the type-I restriction system S methylase family.</text>
</comment>
<evidence type="ECO:0000256" key="2">
    <source>
        <dbReference type="ARBA" id="ARBA00022747"/>
    </source>
</evidence>
<accession>A0A430UM31</accession>
<dbReference type="Pfam" id="PF01420">
    <property type="entry name" value="Methylase_S"/>
    <property type="match status" value="2"/>
</dbReference>
<dbReference type="EMBL" id="PELM01000015">
    <property type="protein sequence ID" value="RTH05231.1"/>
    <property type="molecule type" value="Genomic_DNA"/>
</dbReference>
<dbReference type="AlphaFoldDB" id="A0A430UM31"/>
<dbReference type="GO" id="GO:0009307">
    <property type="term" value="P:DNA restriction-modification system"/>
    <property type="evidence" value="ECO:0007669"/>
    <property type="project" value="UniProtKB-KW"/>
</dbReference>
<evidence type="ECO:0000313" key="11">
    <source>
        <dbReference type="Proteomes" id="UP000288082"/>
    </source>
</evidence>
<keyword evidence="4" id="KW-0175">Coiled coil</keyword>
<dbReference type="GO" id="GO:0003677">
    <property type="term" value="F:DNA binding"/>
    <property type="evidence" value="ECO:0007669"/>
    <property type="project" value="UniProtKB-KW"/>
</dbReference>
<comment type="caution">
    <text evidence="8">The sequence shown here is derived from an EMBL/GenBank/DDBJ whole genome shotgun (WGS) entry which is preliminary data.</text>
</comment>
<gene>
    <name evidence="8" type="ORF">CSW30_11760</name>
    <name evidence="7" type="ORF">CSW40_03000</name>
    <name evidence="6" type="ORF">CSW50_00780</name>
</gene>
<feature type="coiled-coil region" evidence="4">
    <location>
        <begin position="354"/>
        <end position="394"/>
    </location>
</feature>
<sequence length="401" mass="45797">MTEGPYELPEGWRWVRLGEVAQRRANSLVPRRYPSRRFRYVGMEHLEAGQWEEPQGVEVSGSDIKSQVIAFHPGLVLYGKLRPYLNKVFVPSYEGIASSEFVPIAPHPSLLSPKYLAAYLRTPGFVAYANANTTGSRQPRVRLEALWSVLLPLPPLAEQERIVERLEAFMDRVREARRLRQEAREEAERLWQSVLADTFPRPGSALPPGWRWVRLGEVAYREANFLMPSDYPTKRFRYVGMEHLEAGQWAEPQGVEVSGAEIRSQVVLFRPGLVLYGKLRPYLNKVFVPRYEGVASTEFVPIAPRVDVLSPEYLGAYLRTPHFVDYATANTTGSRQPRTRLDALWSAPIPLPPLAEQERIVERLEALQEKLRALEAAQAQTDETLKRLEQAILERAFRGEL</sequence>
<evidence type="ECO:0000313" key="8">
    <source>
        <dbReference type="EMBL" id="RTI05303.1"/>
    </source>
</evidence>
<evidence type="ECO:0000313" key="6">
    <source>
        <dbReference type="EMBL" id="RTH05231.1"/>
    </source>
</evidence>
<reference evidence="9 10" key="1">
    <citation type="journal article" date="2019" name="Extremophiles">
        <title>Biogeography of thermophiles and predominance of Thermus scotoductus in domestic water heaters.</title>
        <authorList>
            <person name="Wilpiszeski R.L."/>
            <person name="Zhang Z."/>
            <person name="House C.H."/>
        </authorList>
    </citation>
    <scope>NUCLEOTIDE SEQUENCE [LARGE SCALE GENOMIC DNA]</scope>
    <source>
        <strain evidence="8 10">17_S17</strain>
        <strain evidence="7 9">27_S27</strain>
        <strain evidence="6 11">38_S38</strain>
    </source>
</reference>
<feature type="coiled-coil region" evidence="4">
    <location>
        <begin position="156"/>
        <end position="186"/>
    </location>
</feature>
<keyword evidence="2" id="KW-0680">Restriction system</keyword>
<dbReference type="Proteomes" id="UP000288082">
    <property type="component" value="Unassembled WGS sequence"/>
</dbReference>
<dbReference type="InterPro" id="IPR000055">
    <property type="entry name" value="Restrct_endonuc_typeI_TRD"/>
</dbReference>
<evidence type="ECO:0000259" key="5">
    <source>
        <dbReference type="Pfam" id="PF01420"/>
    </source>
</evidence>
<dbReference type="RefSeq" id="WP_126186979.1">
    <property type="nucleotide sequence ID" value="NZ_PELM01000015.1"/>
</dbReference>
<dbReference type="EMBL" id="PEMG01000437">
    <property type="protein sequence ID" value="RTI05303.1"/>
    <property type="molecule type" value="Genomic_DNA"/>
</dbReference>
<protein>
    <recommendedName>
        <fullName evidence="5">Type I restriction modification DNA specificity domain-containing protein</fullName>
    </recommendedName>
</protein>
<dbReference type="InterPro" id="IPR044946">
    <property type="entry name" value="Restrct_endonuc_typeI_TRD_sf"/>
</dbReference>
<feature type="domain" description="Type I restriction modification DNA specificity" evidence="5">
    <location>
        <begin position="292"/>
        <end position="376"/>
    </location>
</feature>
<proteinExistence type="inferred from homology"/>
<dbReference type="PANTHER" id="PTHR43140:SF1">
    <property type="entry name" value="TYPE I RESTRICTION ENZYME ECOKI SPECIFICITY SUBUNIT"/>
    <property type="match status" value="1"/>
</dbReference>
<dbReference type="Proteomes" id="UP000287173">
    <property type="component" value="Unassembled WGS sequence"/>
</dbReference>
<name>A0A430UM31_THESC</name>
<dbReference type="EMBL" id="PELW01000060">
    <property type="protein sequence ID" value="RTH27378.1"/>
    <property type="molecule type" value="Genomic_DNA"/>
</dbReference>
<evidence type="ECO:0000313" key="7">
    <source>
        <dbReference type="EMBL" id="RTH27378.1"/>
    </source>
</evidence>